<accession>A0A0G8AZN1</accession>
<dbReference type="AlphaFoldDB" id="A0A0G8AZN1"/>
<keyword evidence="6" id="KW-0732">Signal</keyword>
<proteinExistence type="predicted"/>
<evidence type="ECO:0000256" key="6">
    <source>
        <dbReference type="SAM" id="SignalP"/>
    </source>
</evidence>
<evidence type="ECO:0000256" key="1">
    <source>
        <dbReference type="ARBA" id="ARBA00022475"/>
    </source>
</evidence>
<evidence type="ECO:0000313" key="8">
    <source>
        <dbReference type="Proteomes" id="UP000035037"/>
    </source>
</evidence>
<evidence type="ECO:0000256" key="3">
    <source>
        <dbReference type="ARBA" id="ARBA00022692"/>
    </source>
</evidence>
<keyword evidence="1" id="KW-1003">Cell membrane</keyword>
<dbReference type="Gene3D" id="2.60.450.10">
    <property type="entry name" value="Lipopolysaccharide (LPS) transport protein A like domain"/>
    <property type="match status" value="1"/>
</dbReference>
<protein>
    <recommendedName>
        <fullName evidence="9">LPS export ABC transporter periplasmic protein LptC</fullName>
    </recommendedName>
</protein>
<dbReference type="EMBL" id="JYFQ01000012">
    <property type="protein sequence ID" value="KKZ14581.1"/>
    <property type="molecule type" value="Genomic_DNA"/>
</dbReference>
<dbReference type="Pfam" id="PF06835">
    <property type="entry name" value="LptC"/>
    <property type="match status" value="2"/>
</dbReference>
<keyword evidence="4" id="KW-1133">Transmembrane helix</keyword>
<reference evidence="7 8" key="1">
    <citation type="submission" date="2015-02" db="EMBL/GenBank/DDBJ databases">
        <authorList>
            <person name="Slaby B."/>
            <person name="Hentschel U."/>
        </authorList>
    </citation>
    <scope>NUCLEOTIDE SEQUENCE [LARGE SCALE GENOMIC DNA]</scope>
    <source>
        <strain evidence="7">15L</strain>
    </source>
</reference>
<dbReference type="GO" id="GO:0017089">
    <property type="term" value="F:glycolipid transfer activity"/>
    <property type="evidence" value="ECO:0007669"/>
    <property type="project" value="TreeGrafter"/>
</dbReference>
<evidence type="ECO:0008006" key="9">
    <source>
        <dbReference type="Google" id="ProtNLM"/>
    </source>
</evidence>
<dbReference type="PATRIC" id="fig|1608419.3.peg.279"/>
<comment type="caution">
    <text evidence="7">The sequence shown here is derived from an EMBL/GenBank/DDBJ whole genome shotgun (WGS) entry which is preliminary data.</text>
</comment>
<gene>
    <name evidence="7" type="ORF">TQ37_00705</name>
</gene>
<sequence length="342" mass="37373">MNSCIPSGSTVTGLLCAAACPLLAGCGSPALVTALREGTPHELKSFTLQHHPSDGRLSLSLSSPGARHDRTRKTSVVTTPQALIHRDGVPVYTIRAQRGLFLGNNRLVQLDGTVELVHLGEPSTVVRGERLRWDTHRGHMTVTVNLEVIRQDVRMTAGRAEFDFAGRDLTLHDQVVVLDRSPQADDLHLEATTLHWNLASGDLRAPGLVKGRQNAPGGAVQSVQGINLTGNSQQRWLELQAPVQLQTRQTGQWQARDSVLWWLDRQRLESPGLLEAQVGDLQISGRAAALDLKQGVLTVAEDCRFRQPDETLNAQQCRWDRQEGTISARGGVTFSGIVPETE</sequence>
<dbReference type="PANTHER" id="PTHR37481:SF1">
    <property type="entry name" value="LIPOPOLYSACCHARIDE EXPORT SYSTEM PROTEIN LPTC"/>
    <property type="match status" value="1"/>
</dbReference>
<evidence type="ECO:0000256" key="4">
    <source>
        <dbReference type="ARBA" id="ARBA00022989"/>
    </source>
</evidence>
<evidence type="ECO:0000256" key="5">
    <source>
        <dbReference type="ARBA" id="ARBA00023136"/>
    </source>
</evidence>
<reference evidence="7 8" key="2">
    <citation type="submission" date="2015-05" db="EMBL/GenBank/DDBJ databases">
        <title>Lifestyle Evolution in Cyanobacterial Symbionts of Sponges.</title>
        <authorList>
            <person name="Burgsdorf I."/>
            <person name="Slaby B.M."/>
            <person name="Handley K.M."/>
            <person name="Haber M."/>
            <person name="Blom J."/>
            <person name="Marshall C.W."/>
            <person name="Gilbert J.A."/>
            <person name="Hentschel U."/>
            <person name="Steindler L."/>
        </authorList>
    </citation>
    <scope>NUCLEOTIDE SEQUENCE [LARGE SCALE GENOMIC DNA]</scope>
    <source>
        <strain evidence="7">15L</strain>
    </source>
</reference>
<dbReference type="InterPro" id="IPR052363">
    <property type="entry name" value="LPS_export_LptC"/>
</dbReference>
<organism evidence="7 8">
    <name type="scientific">Candidatus Synechococcus spongiarum 15L</name>
    <dbReference type="NCBI Taxonomy" id="1608419"/>
    <lineage>
        <taxon>Bacteria</taxon>
        <taxon>Bacillati</taxon>
        <taxon>Cyanobacteriota</taxon>
        <taxon>Cyanophyceae</taxon>
        <taxon>Synechococcales</taxon>
        <taxon>Synechococcaceae</taxon>
        <taxon>Synechococcus</taxon>
    </lineage>
</organism>
<evidence type="ECO:0000313" key="7">
    <source>
        <dbReference type="EMBL" id="KKZ14581.1"/>
    </source>
</evidence>
<dbReference type="NCBIfam" id="TIGR04409">
    <property type="entry name" value="LptC_YrbK"/>
    <property type="match status" value="1"/>
</dbReference>
<feature type="chain" id="PRO_5002569407" description="LPS export ABC transporter periplasmic protein LptC" evidence="6">
    <location>
        <begin position="25"/>
        <end position="342"/>
    </location>
</feature>
<name>A0A0G8AZN1_9SYNE</name>
<dbReference type="GO" id="GO:0015221">
    <property type="term" value="F:lipopolysaccharide transmembrane transporter activity"/>
    <property type="evidence" value="ECO:0007669"/>
    <property type="project" value="InterPro"/>
</dbReference>
<keyword evidence="5" id="KW-0472">Membrane</keyword>
<dbReference type="Proteomes" id="UP000035037">
    <property type="component" value="Unassembled WGS sequence"/>
</dbReference>
<dbReference type="InterPro" id="IPR010664">
    <property type="entry name" value="LipoPS_assembly_LptC-rel"/>
</dbReference>
<keyword evidence="2" id="KW-0997">Cell inner membrane</keyword>
<dbReference type="GO" id="GO:0030288">
    <property type="term" value="C:outer membrane-bounded periplasmic space"/>
    <property type="evidence" value="ECO:0007669"/>
    <property type="project" value="TreeGrafter"/>
</dbReference>
<dbReference type="GO" id="GO:0005886">
    <property type="term" value="C:plasma membrane"/>
    <property type="evidence" value="ECO:0007669"/>
    <property type="project" value="InterPro"/>
</dbReference>
<feature type="signal peptide" evidence="6">
    <location>
        <begin position="1"/>
        <end position="24"/>
    </location>
</feature>
<dbReference type="PANTHER" id="PTHR37481">
    <property type="entry name" value="LIPOPOLYSACCHARIDE EXPORT SYSTEM PROTEIN LPTC"/>
    <property type="match status" value="1"/>
</dbReference>
<dbReference type="InterPro" id="IPR026265">
    <property type="entry name" value="LptC"/>
</dbReference>
<evidence type="ECO:0000256" key="2">
    <source>
        <dbReference type="ARBA" id="ARBA00022519"/>
    </source>
</evidence>
<keyword evidence="3" id="KW-0812">Transmembrane</keyword>